<comment type="catalytic activity">
    <reaction evidence="1">
        <text>ATP + protein L-histidine = ADP + protein N-phospho-L-histidine.</text>
        <dbReference type="EC" id="2.7.13.3"/>
    </reaction>
</comment>
<dbReference type="AlphaFoldDB" id="A0A9X1X6W6"/>
<feature type="domain" description="GAF" evidence="3">
    <location>
        <begin position="21"/>
        <end position="163"/>
    </location>
</feature>
<dbReference type="EC" id="2.7.13.3" evidence="2"/>
<dbReference type="SUPFAM" id="SSF55781">
    <property type="entry name" value="GAF domain-like"/>
    <property type="match status" value="1"/>
</dbReference>
<evidence type="ECO:0000256" key="1">
    <source>
        <dbReference type="ARBA" id="ARBA00000085"/>
    </source>
</evidence>
<dbReference type="Gene3D" id="3.30.450.40">
    <property type="match status" value="1"/>
</dbReference>
<dbReference type="PANTHER" id="PTHR43102:SF2">
    <property type="entry name" value="GAF DOMAIN-CONTAINING PROTEIN"/>
    <property type="match status" value="1"/>
</dbReference>
<evidence type="ECO:0000259" key="3">
    <source>
        <dbReference type="SMART" id="SM00065"/>
    </source>
</evidence>
<name>A0A9X1X6W6_9SPHI</name>
<accession>A0A9X1X6W6</accession>
<dbReference type="SUPFAM" id="SSF47384">
    <property type="entry name" value="Homodimeric domain of signal transducing histidine kinase"/>
    <property type="match status" value="1"/>
</dbReference>
<dbReference type="CDD" id="cd00082">
    <property type="entry name" value="HisKA"/>
    <property type="match status" value="1"/>
</dbReference>
<dbReference type="SMART" id="SM00065">
    <property type="entry name" value="GAF"/>
    <property type="match status" value="1"/>
</dbReference>
<dbReference type="Proteomes" id="UP001139450">
    <property type="component" value="Unassembled WGS sequence"/>
</dbReference>
<organism evidence="4 5">
    <name type="scientific">Mucilaginibacter straminoryzae</name>
    <dbReference type="NCBI Taxonomy" id="2932774"/>
    <lineage>
        <taxon>Bacteria</taxon>
        <taxon>Pseudomonadati</taxon>
        <taxon>Bacteroidota</taxon>
        <taxon>Sphingobacteriia</taxon>
        <taxon>Sphingobacteriales</taxon>
        <taxon>Sphingobacteriaceae</taxon>
        <taxon>Mucilaginibacter</taxon>
    </lineage>
</organism>
<dbReference type="GO" id="GO:0000155">
    <property type="term" value="F:phosphorelay sensor kinase activity"/>
    <property type="evidence" value="ECO:0007669"/>
    <property type="project" value="InterPro"/>
</dbReference>
<dbReference type="SUPFAM" id="SSF55785">
    <property type="entry name" value="PYP-like sensor domain (PAS domain)"/>
    <property type="match status" value="1"/>
</dbReference>
<dbReference type="InterPro" id="IPR035965">
    <property type="entry name" value="PAS-like_dom_sf"/>
</dbReference>
<dbReference type="Gene3D" id="3.30.450.20">
    <property type="entry name" value="PAS domain"/>
    <property type="match status" value="1"/>
</dbReference>
<evidence type="ECO:0000313" key="4">
    <source>
        <dbReference type="EMBL" id="MCJ8210793.1"/>
    </source>
</evidence>
<dbReference type="InterPro" id="IPR029016">
    <property type="entry name" value="GAF-like_dom_sf"/>
</dbReference>
<reference evidence="4" key="1">
    <citation type="submission" date="2022-04" db="EMBL/GenBank/DDBJ databases">
        <title>Mucilaginibacter sp. RS28 isolated from freshwater.</title>
        <authorList>
            <person name="Ko S.-R."/>
        </authorList>
    </citation>
    <scope>NUCLEOTIDE SEQUENCE</scope>
    <source>
        <strain evidence="4">RS28</strain>
    </source>
</reference>
<dbReference type="Pfam" id="PF01590">
    <property type="entry name" value="GAF"/>
    <property type="match status" value="1"/>
</dbReference>
<proteinExistence type="predicted"/>
<dbReference type="InterPro" id="IPR003661">
    <property type="entry name" value="HisK_dim/P_dom"/>
</dbReference>
<dbReference type="InterPro" id="IPR003018">
    <property type="entry name" value="GAF"/>
</dbReference>
<evidence type="ECO:0000256" key="2">
    <source>
        <dbReference type="ARBA" id="ARBA00012438"/>
    </source>
</evidence>
<protein>
    <recommendedName>
        <fullName evidence="2">histidine kinase</fullName>
        <ecNumber evidence="2">2.7.13.3</ecNumber>
    </recommendedName>
</protein>
<gene>
    <name evidence="4" type="ORF">MUY27_13830</name>
</gene>
<dbReference type="PANTHER" id="PTHR43102">
    <property type="entry name" value="SLR1143 PROTEIN"/>
    <property type="match status" value="1"/>
</dbReference>
<keyword evidence="5" id="KW-1185">Reference proteome</keyword>
<comment type="caution">
    <text evidence="4">The sequence shown here is derived from an EMBL/GenBank/DDBJ whole genome shotgun (WGS) entry which is preliminary data.</text>
</comment>
<dbReference type="RefSeq" id="WP_245130703.1">
    <property type="nucleotide sequence ID" value="NZ_JALJEJ010000006.1"/>
</dbReference>
<dbReference type="InterPro" id="IPR036097">
    <property type="entry name" value="HisK_dim/P_sf"/>
</dbReference>
<dbReference type="EMBL" id="JALJEJ010000006">
    <property type="protein sequence ID" value="MCJ8210793.1"/>
    <property type="molecule type" value="Genomic_DNA"/>
</dbReference>
<sequence length="367" mass="42339">MPQRELERLQRVNRFLKLEISKEKELQEIVDLAASICSTPTALLTFIDKDTQYIRFKRYFDYDRTTREDAFCNHVIEQDDVMVVPDAMLDHRFVNNPLVTGSPNIRFYAGSPLATQDGHRLGSLCVIDQQPRDLSDIQQQMLAALSKQAMQLLEFEQSVQILKEQFIEAKRAEIELRSFFESTIDNHLLLGKNFEVLAFNKMWENYVKSTDGVVIERGKSMMNFLHPENAETFLQDYLKALKGTAVFVQREMKIGDGYGWRIIKFEPAFNNNGEIIGVSVNSTDITNKIKQDQMLAEQNESLKEIAFMQSHEFRRPVASIMGLMDILKMDEGLHEIEAFRLLEKAVAELDEKIHLVVNHAGNNQKDE</sequence>
<evidence type="ECO:0000313" key="5">
    <source>
        <dbReference type="Proteomes" id="UP001139450"/>
    </source>
</evidence>